<dbReference type="PRINTS" id="PR00237">
    <property type="entry name" value="GPCRRHODOPSN"/>
</dbReference>
<accession>A0A8C5LSH6</accession>
<feature type="transmembrane region" description="Helical" evidence="14">
    <location>
        <begin position="237"/>
        <end position="259"/>
    </location>
</feature>
<dbReference type="InterPro" id="IPR050939">
    <property type="entry name" value="Olfactory_GPCR1"/>
</dbReference>
<dbReference type="Pfam" id="PF13853">
    <property type="entry name" value="7tm_4"/>
    <property type="match status" value="1"/>
</dbReference>
<keyword evidence="10 13" id="KW-0675">Receptor</keyword>
<evidence type="ECO:0000313" key="16">
    <source>
        <dbReference type="Ensembl" id="ENSLLEP00000003300.1"/>
    </source>
</evidence>
<keyword evidence="4 13" id="KW-0812">Transmembrane</keyword>
<evidence type="ECO:0000256" key="14">
    <source>
        <dbReference type="RuleBase" id="RU363047"/>
    </source>
</evidence>
<sequence length="317" mass="36085">MEHWTPSNLTEFILHGFPTFQPWHCIVFGIIILMYLLTLTGNMIIIMIVRTDSNLSSPMYFFISNLSFIEIFYTSVTIPKLLALVIGRSQLISFESCLIQFYFFFSLGSTECFLLTAMSYDRYIAICKPLHYIVIMRDTVCVQLVLACWTGGFFLNLFPVLLISKLRFCGTNIQHFFCDLSPLLKLSCQSTKEIETLNFFTALFIVLFSFSVSLVTYIQIIRMVLSIPSSLGRQKAFSTCASHLTVILIFYGAIAFVYVRPRASTTFQLNQVLSMIYILVTPILNPLIYSLRNEDAKTAIRKAYLCTAKGNSNNGSK</sequence>
<dbReference type="GO" id="GO:0005886">
    <property type="term" value="C:plasma membrane"/>
    <property type="evidence" value="ECO:0007669"/>
    <property type="project" value="UniProtKB-SubCell"/>
</dbReference>
<dbReference type="Gene3D" id="1.20.1070.10">
    <property type="entry name" value="Rhodopsin 7-helix transmembrane proteins"/>
    <property type="match status" value="1"/>
</dbReference>
<evidence type="ECO:0000256" key="13">
    <source>
        <dbReference type="RuleBase" id="RU000688"/>
    </source>
</evidence>
<dbReference type="AlphaFoldDB" id="A0A8C5LSH6"/>
<evidence type="ECO:0000256" key="1">
    <source>
        <dbReference type="ARBA" id="ARBA00004651"/>
    </source>
</evidence>
<dbReference type="GO" id="GO:0004984">
    <property type="term" value="F:olfactory receptor activity"/>
    <property type="evidence" value="ECO:0007669"/>
    <property type="project" value="InterPro"/>
</dbReference>
<evidence type="ECO:0000256" key="10">
    <source>
        <dbReference type="ARBA" id="ARBA00023170"/>
    </source>
</evidence>
<evidence type="ECO:0000313" key="17">
    <source>
        <dbReference type="Proteomes" id="UP000694569"/>
    </source>
</evidence>
<dbReference type="SUPFAM" id="SSF81321">
    <property type="entry name" value="Family A G protein-coupled receptor-like"/>
    <property type="match status" value="1"/>
</dbReference>
<keyword evidence="17" id="KW-1185">Reference proteome</keyword>
<dbReference type="InterPro" id="IPR000725">
    <property type="entry name" value="Olfact_rcpt"/>
</dbReference>
<evidence type="ECO:0000256" key="2">
    <source>
        <dbReference type="ARBA" id="ARBA00022475"/>
    </source>
</evidence>
<dbReference type="Ensembl" id="ENSLLET00000003460.1">
    <property type="protein sequence ID" value="ENSLLEP00000003300.1"/>
    <property type="gene ID" value="ENSLLEG00000002132.1"/>
</dbReference>
<keyword evidence="3 14" id="KW-0716">Sensory transduction</keyword>
<dbReference type="PANTHER" id="PTHR24242:SF359">
    <property type="entry name" value="ODORANT RECEPTOR-RELATED"/>
    <property type="match status" value="1"/>
</dbReference>
<dbReference type="GeneTree" id="ENSGT01150000286948"/>
<dbReference type="PRINTS" id="PR00245">
    <property type="entry name" value="OLFACTORYR"/>
</dbReference>
<keyword evidence="9" id="KW-1015">Disulfide bond</keyword>
<organism evidence="16 17">
    <name type="scientific">Leptobrachium leishanense</name>
    <name type="common">Leishan spiny toad</name>
    <dbReference type="NCBI Taxonomy" id="445787"/>
    <lineage>
        <taxon>Eukaryota</taxon>
        <taxon>Metazoa</taxon>
        <taxon>Chordata</taxon>
        <taxon>Craniata</taxon>
        <taxon>Vertebrata</taxon>
        <taxon>Euteleostomi</taxon>
        <taxon>Amphibia</taxon>
        <taxon>Batrachia</taxon>
        <taxon>Anura</taxon>
        <taxon>Pelobatoidea</taxon>
        <taxon>Megophryidae</taxon>
        <taxon>Leptobrachium</taxon>
    </lineage>
</organism>
<keyword evidence="5 14" id="KW-0552">Olfaction</keyword>
<dbReference type="InterPro" id="IPR000276">
    <property type="entry name" value="GPCR_Rhodpsn"/>
</dbReference>
<dbReference type="PANTHER" id="PTHR24242">
    <property type="entry name" value="G-PROTEIN COUPLED RECEPTOR"/>
    <property type="match status" value="1"/>
</dbReference>
<dbReference type="InterPro" id="IPR017452">
    <property type="entry name" value="GPCR_Rhodpsn_7TM"/>
</dbReference>
<evidence type="ECO:0000256" key="5">
    <source>
        <dbReference type="ARBA" id="ARBA00022725"/>
    </source>
</evidence>
<evidence type="ECO:0000256" key="6">
    <source>
        <dbReference type="ARBA" id="ARBA00022989"/>
    </source>
</evidence>
<evidence type="ECO:0000256" key="11">
    <source>
        <dbReference type="ARBA" id="ARBA00023180"/>
    </source>
</evidence>
<keyword evidence="12 13" id="KW-0807">Transducer</keyword>
<evidence type="ECO:0000256" key="12">
    <source>
        <dbReference type="ARBA" id="ARBA00023224"/>
    </source>
</evidence>
<evidence type="ECO:0000256" key="8">
    <source>
        <dbReference type="ARBA" id="ARBA00023136"/>
    </source>
</evidence>
<feature type="transmembrane region" description="Helical" evidence="14">
    <location>
        <begin position="99"/>
        <end position="120"/>
    </location>
</feature>
<feature type="transmembrane region" description="Helical" evidence="14">
    <location>
        <begin position="61"/>
        <end position="87"/>
    </location>
</feature>
<evidence type="ECO:0000256" key="9">
    <source>
        <dbReference type="ARBA" id="ARBA00023157"/>
    </source>
</evidence>
<feature type="transmembrane region" description="Helical" evidence="14">
    <location>
        <begin position="140"/>
        <end position="162"/>
    </location>
</feature>
<protein>
    <recommendedName>
        <fullName evidence="14">Olfactory receptor</fullName>
    </recommendedName>
</protein>
<name>A0A8C5LSH6_9ANUR</name>
<dbReference type="PROSITE" id="PS50262">
    <property type="entry name" value="G_PROTEIN_RECEP_F1_2"/>
    <property type="match status" value="1"/>
</dbReference>
<evidence type="ECO:0000259" key="15">
    <source>
        <dbReference type="PROSITE" id="PS50262"/>
    </source>
</evidence>
<keyword evidence="7 13" id="KW-0297">G-protein coupled receptor</keyword>
<evidence type="ECO:0000256" key="3">
    <source>
        <dbReference type="ARBA" id="ARBA00022606"/>
    </source>
</evidence>
<comment type="similarity">
    <text evidence="13">Belongs to the G-protein coupled receptor 1 family.</text>
</comment>
<keyword evidence="8 14" id="KW-0472">Membrane</keyword>
<dbReference type="OrthoDB" id="9444602at2759"/>
<evidence type="ECO:0000256" key="4">
    <source>
        <dbReference type="ARBA" id="ARBA00022692"/>
    </source>
</evidence>
<feature type="transmembrane region" description="Helical" evidence="14">
    <location>
        <begin position="20"/>
        <end position="49"/>
    </location>
</feature>
<feature type="transmembrane region" description="Helical" evidence="14">
    <location>
        <begin position="199"/>
        <end position="225"/>
    </location>
</feature>
<dbReference type="GO" id="GO:0004930">
    <property type="term" value="F:G protein-coupled receptor activity"/>
    <property type="evidence" value="ECO:0007669"/>
    <property type="project" value="UniProtKB-KW"/>
</dbReference>
<feature type="domain" description="G-protein coupled receptors family 1 profile" evidence="15">
    <location>
        <begin position="41"/>
        <end position="289"/>
    </location>
</feature>
<dbReference type="Proteomes" id="UP000694569">
    <property type="component" value="Unplaced"/>
</dbReference>
<evidence type="ECO:0000256" key="7">
    <source>
        <dbReference type="ARBA" id="ARBA00023040"/>
    </source>
</evidence>
<reference evidence="16" key="1">
    <citation type="submission" date="2025-08" db="UniProtKB">
        <authorList>
            <consortium name="Ensembl"/>
        </authorList>
    </citation>
    <scope>IDENTIFICATION</scope>
</reference>
<comment type="subcellular location">
    <subcellularLocation>
        <location evidence="1 14">Cell membrane</location>
        <topology evidence="1 14">Multi-pass membrane protein</topology>
    </subcellularLocation>
</comment>
<proteinExistence type="inferred from homology"/>
<keyword evidence="2 14" id="KW-1003">Cell membrane</keyword>
<dbReference type="CDD" id="cd13954">
    <property type="entry name" value="7tmA_OR"/>
    <property type="match status" value="1"/>
</dbReference>
<dbReference type="PROSITE" id="PS00237">
    <property type="entry name" value="G_PROTEIN_RECEP_F1_1"/>
    <property type="match status" value="1"/>
</dbReference>
<dbReference type="FunFam" id="1.20.1070.10:FF:000001">
    <property type="entry name" value="Olfactory receptor"/>
    <property type="match status" value="1"/>
</dbReference>
<feature type="transmembrane region" description="Helical" evidence="14">
    <location>
        <begin position="271"/>
        <end position="291"/>
    </location>
</feature>
<reference evidence="16" key="2">
    <citation type="submission" date="2025-09" db="UniProtKB">
        <authorList>
            <consortium name="Ensembl"/>
        </authorList>
    </citation>
    <scope>IDENTIFICATION</scope>
</reference>
<keyword evidence="6 14" id="KW-1133">Transmembrane helix</keyword>
<keyword evidence="11" id="KW-0325">Glycoprotein</keyword>